<dbReference type="PANTHER" id="PTHR30477:SF13">
    <property type="entry name" value="IRON TRANSPORT SYSTEM MEMBRANE PROTEIN HI_0360-RELATED"/>
    <property type="match status" value="1"/>
</dbReference>
<dbReference type="SUPFAM" id="SSF81345">
    <property type="entry name" value="ABC transporter involved in vitamin B12 uptake, BtuC"/>
    <property type="match status" value="1"/>
</dbReference>
<comment type="similarity">
    <text evidence="2 6">Belongs to the ABC-3 integral membrane protein family.</text>
</comment>
<evidence type="ECO:0000256" key="5">
    <source>
        <dbReference type="ARBA" id="ARBA00023136"/>
    </source>
</evidence>
<dbReference type="GO" id="GO:0043190">
    <property type="term" value="C:ATP-binding cassette (ABC) transporter complex"/>
    <property type="evidence" value="ECO:0007669"/>
    <property type="project" value="InterPro"/>
</dbReference>
<feature type="transmembrane region" description="Helical" evidence="7">
    <location>
        <begin position="6"/>
        <end position="28"/>
    </location>
</feature>
<keyword evidence="6" id="KW-0813">Transport</keyword>
<reference evidence="8 9" key="2">
    <citation type="submission" date="2020-04" db="EMBL/GenBank/DDBJ databases">
        <authorList>
            <person name="Fomenkov A."/>
            <person name="Anton B.P."/>
            <person name="Roberts R.J."/>
        </authorList>
    </citation>
    <scope>NUCLEOTIDE SEQUENCE [LARGE SCALE GENOMIC DNA]</scope>
    <source>
        <strain evidence="8 9">S2</strain>
    </source>
</reference>
<keyword evidence="5 7" id="KW-0472">Membrane</keyword>
<dbReference type="PANTHER" id="PTHR30477">
    <property type="entry name" value="ABC-TRANSPORTER METAL-BINDING PROTEIN"/>
    <property type="match status" value="1"/>
</dbReference>
<dbReference type="AlphaFoldDB" id="A0A6H1P6D2"/>
<evidence type="ECO:0000313" key="8">
    <source>
        <dbReference type="EMBL" id="QIZ09164.1"/>
    </source>
</evidence>
<proteinExistence type="inferred from homology"/>
<dbReference type="InterPro" id="IPR037294">
    <property type="entry name" value="ABC_BtuC-like"/>
</dbReference>
<dbReference type="Pfam" id="PF00950">
    <property type="entry name" value="ABC-3"/>
    <property type="match status" value="1"/>
</dbReference>
<dbReference type="Proteomes" id="UP000501868">
    <property type="component" value="Chromosome"/>
</dbReference>
<dbReference type="Gene3D" id="1.10.3470.10">
    <property type="entry name" value="ABC transporter involved in vitamin B12 uptake, BtuC"/>
    <property type="match status" value="1"/>
</dbReference>
<accession>A0A6H1P6D2</accession>
<dbReference type="GO" id="GO:0055085">
    <property type="term" value="P:transmembrane transport"/>
    <property type="evidence" value="ECO:0007669"/>
    <property type="project" value="InterPro"/>
</dbReference>
<evidence type="ECO:0000256" key="7">
    <source>
        <dbReference type="SAM" id="Phobius"/>
    </source>
</evidence>
<feature type="transmembrane region" description="Helical" evidence="7">
    <location>
        <begin position="169"/>
        <end position="194"/>
    </location>
</feature>
<keyword evidence="3 6" id="KW-0812">Transmembrane</keyword>
<feature type="transmembrane region" description="Helical" evidence="7">
    <location>
        <begin position="85"/>
        <end position="102"/>
    </location>
</feature>
<comment type="subcellular location">
    <subcellularLocation>
        <location evidence="6">Cell membrane</location>
        <topology evidence="6">Multi-pass membrane protein</topology>
    </subcellularLocation>
    <subcellularLocation>
        <location evidence="1">Membrane</location>
        <topology evidence="1">Multi-pass membrane protein</topology>
    </subcellularLocation>
</comment>
<feature type="transmembrane region" description="Helical" evidence="7">
    <location>
        <begin position="131"/>
        <end position="149"/>
    </location>
</feature>
<gene>
    <name evidence="8" type="ORF">HFZ78_22680</name>
</gene>
<evidence type="ECO:0000256" key="6">
    <source>
        <dbReference type="RuleBase" id="RU003943"/>
    </source>
</evidence>
<evidence type="ECO:0000256" key="2">
    <source>
        <dbReference type="ARBA" id="ARBA00008034"/>
    </source>
</evidence>
<evidence type="ECO:0000256" key="3">
    <source>
        <dbReference type="ARBA" id="ARBA00022692"/>
    </source>
</evidence>
<dbReference type="InterPro" id="IPR001626">
    <property type="entry name" value="ABC_TroCD"/>
</dbReference>
<evidence type="ECO:0000313" key="9">
    <source>
        <dbReference type="Proteomes" id="UP000501868"/>
    </source>
</evidence>
<name>A0A6H1P6D2_PRIMG</name>
<protein>
    <submittedName>
        <fullName evidence="8">Metal ABC transporter permease</fullName>
    </submittedName>
</protein>
<keyword evidence="4 7" id="KW-1133">Transmembrane helix</keyword>
<reference evidence="8 9" key="1">
    <citation type="submission" date="2020-04" db="EMBL/GenBank/DDBJ databases">
        <title>Genome-Wide Identification of 5-Methylcytosine Sites in Bacterial Genomes By High-Throughput Sequencing of MspJI Restriction Fragments.</title>
        <authorList>
            <person name="Wu V."/>
        </authorList>
    </citation>
    <scope>NUCLEOTIDE SEQUENCE [LARGE SCALE GENOMIC DNA]</scope>
    <source>
        <strain evidence="8 9">S2</strain>
    </source>
</reference>
<feature type="transmembrane region" description="Helical" evidence="7">
    <location>
        <begin position="240"/>
        <end position="258"/>
    </location>
</feature>
<organism evidence="8 9">
    <name type="scientific">Priestia megaterium</name>
    <name type="common">Bacillus megaterium</name>
    <dbReference type="NCBI Taxonomy" id="1404"/>
    <lineage>
        <taxon>Bacteria</taxon>
        <taxon>Bacillati</taxon>
        <taxon>Bacillota</taxon>
        <taxon>Bacilli</taxon>
        <taxon>Bacillales</taxon>
        <taxon>Bacillaceae</taxon>
        <taxon>Priestia</taxon>
    </lineage>
</organism>
<evidence type="ECO:0000256" key="1">
    <source>
        <dbReference type="ARBA" id="ARBA00004141"/>
    </source>
</evidence>
<dbReference type="GO" id="GO:0010043">
    <property type="term" value="P:response to zinc ion"/>
    <property type="evidence" value="ECO:0007669"/>
    <property type="project" value="TreeGrafter"/>
</dbReference>
<dbReference type="EMBL" id="CP051128">
    <property type="protein sequence ID" value="QIZ09164.1"/>
    <property type="molecule type" value="Genomic_DNA"/>
</dbReference>
<feature type="transmembrane region" description="Helical" evidence="7">
    <location>
        <begin position="215"/>
        <end position="234"/>
    </location>
</feature>
<feature type="transmembrane region" description="Helical" evidence="7">
    <location>
        <begin position="108"/>
        <end position="124"/>
    </location>
</feature>
<sequence>MLQYDFMQHAFVAGTLVAIMCGVIGVYVIARGVSFITHMFSEIGFAGASFAIYMGWNPLNGLLLFTTASALAIGQLGTKVFRRDLSINVIISIFLGLGLLFLSLSTKNASAAFSILFGSVLSISTQQVLEVLGLSIGVLVLLLIGFKMLTFDSFDPVGAEAAGLPVRGISISFLLILSIAVVGAVQIVGALLVFTLMTTPAAAARHLSQKVSRMILYSVLLAVVGLWLGLVIGYYTNLPVSFFITAIQAIFYFAALGWRNYRERILTKGSLDKTSTKSFAS</sequence>
<evidence type="ECO:0000256" key="4">
    <source>
        <dbReference type="ARBA" id="ARBA00022989"/>
    </source>
</evidence>